<dbReference type="UniPathway" id="UPA00344"/>
<dbReference type="InterPro" id="IPR001453">
    <property type="entry name" value="MoaB/Mog_dom"/>
</dbReference>
<dbReference type="CDD" id="cd00886">
    <property type="entry name" value="MogA_MoaB"/>
    <property type="match status" value="1"/>
</dbReference>
<accession>A0A5C3NCL6</accession>
<dbReference type="GO" id="GO:0061598">
    <property type="term" value="F:molybdopterin adenylyltransferase activity"/>
    <property type="evidence" value="ECO:0007669"/>
    <property type="project" value="UniProtKB-UniRule"/>
</dbReference>
<dbReference type="InterPro" id="IPR036688">
    <property type="entry name" value="MoeA_C_domain_IV_sf"/>
</dbReference>
<feature type="region of interest" description="Disordered" evidence="6">
    <location>
        <begin position="176"/>
        <end position="220"/>
    </location>
</feature>
<comment type="catalytic activity">
    <reaction evidence="5">
        <text>adenylyl-molybdopterin + molybdate = Mo-molybdopterin + AMP + H(+)</text>
        <dbReference type="Rhea" id="RHEA:35047"/>
        <dbReference type="ChEBI" id="CHEBI:15378"/>
        <dbReference type="ChEBI" id="CHEBI:36264"/>
        <dbReference type="ChEBI" id="CHEBI:62727"/>
        <dbReference type="ChEBI" id="CHEBI:71302"/>
        <dbReference type="ChEBI" id="CHEBI:456215"/>
    </reaction>
</comment>
<dbReference type="NCBIfam" id="TIGR00177">
    <property type="entry name" value="molyb_syn"/>
    <property type="match status" value="2"/>
</dbReference>
<dbReference type="SUPFAM" id="SSF63867">
    <property type="entry name" value="MoeA C-terminal domain-like"/>
    <property type="match status" value="1"/>
</dbReference>
<evidence type="ECO:0000256" key="2">
    <source>
        <dbReference type="ARBA" id="ARBA00007589"/>
    </source>
</evidence>
<dbReference type="Pfam" id="PF00994">
    <property type="entry name" value="MoCF_biosynth"/>
    <property type="match status" value="2"/>
</dbReference>
<dbReference type="GO" id="GO:0005829">
    <property type="term" value="C:cytosol"/>
    <property type="evidence" value="ECO:0007669"/>
    <property type="project" value="TreeGrafter"/>
</dbReference>
<dbReference type="SUPFAM" id="SSF53218">
    <property type="entry name" value="Molybdenum cofactor biosynthesis proteins"/>
    <property type="match status" value="2"/>
</dbReference>
<name>A0A5C3NCL6_9AGAM</name>
<comment type="similarity">
    <text evidence="3">In the C-terminal section; belongs to the MoeA family.</text>
</comment>
<dbReference type="InterPro" id="IPR008284">
    <property type="entry name" value="MoCF_biosynth_CS"/>
</dbReference>
<dbReference type="InterPro" id="IPR005111">
    <property type="entry name" value="MoeA_C_domain_IV"/>
</dbReference>
<proteinExistence type="inferred from homology"/>
<organism evidence="8 9">
    <name type="scientific">Heliocybe sulcata</name>
    <dbReference type="NCBI Taxonomy" id="5364"/>
    <lineage>
        <taxon>Eukaryota</taxon>
        <taxon>Fungi</taxon>
        <taxon>Dikarya</taxon>
        <taxon>Basidiomycota</taxon>
        <taxon>Agaricomycotina</taxon>
        <taxon>Agaricomycetes</taxon>
        <taxon>Gloeophyllales</taxon>
        <taxon>Gloeophyllaceae</taxon>
        <taxon>Heliocybe</taxon>
    </lineage>
</organism>
<feature type="domain" description="MoaB/Mog" evidence="7">
    <location>
        <begin position="408"/>
        <end position="552"/>
    </location>
</feature>
<evidence type="ECO:0000313" key="9">
    <source>
        <dbReference type="Proteomes" id="UP000305948"/>
    </source>
</evidence>
<dbReference type="GO" id="GO:0046872">
    <property type="term" value="F:metal ion binding"/>
    <property type="evidence" value="ECO:0007669"/>
    <property type="project" value="UniProtKB-UniRule"/>
</dbReference>
<dbReference type="SUPFAM" id="SSF63882">
    <property type="entry name" value="MoeA N-terminal region -like"/>
    <property type="match status" value="1"/>
</dbReference>
<dbReference type="PANTHER" id="PTHR10192:SF5">
    <property type="entry name" value="GEPHYRIN"/>
    <property type="match status" value="1"/>
</dbReference>
<evidence type="ECO:0000259" key="7">
    <source>
        <dbReference type="SMART" id="SM00852"/>
    </source>
</evidence>
<dbReference type="PANTHER" id="PTHR10192">
    <property type="entry name" value="MOLYBDOPTERIN BIOSYNTHESIS PROTEIN"/>
    <property type="match status" value="1"/>
</dbReference>
<dbReference type="Gene3D" id="3.40.980.10">
    <property type="entry name" value="MoaB/Mog-like domain"/>
    <property type="match status" value="2"/>
</dbReference>
<dbReference type="Gene3D" id="3.90.105.10">
    <property type="entry name" value="Molybdopterin biosynthesis moea protein, domain 2"/>
    <property type="match status" value="1"/>
</dbReference>
<feature type="domain" description="MoaB/Mog" evidence="7">
    <location>
        <begin position="8"/>
        <end position="153"/>
    </location>
</feature>
<dbReference type="NCBIfam" id="NF045515">
    <property type="entry name" value="Glp_gephyrin"/>
    <property type="match status" value="1"/>
</dbReference>
<comment type="function">
    <text evidence="5">Catalyzes two steps in the biosynthesis of the molybdenum cofactor. In the first step, molybdopterin is adenylated. Subsequently, molybdate is inserted into adenylated molybdopterin and AMP is released.</text>
</comment>
<dbReference type="Proteomes" id="UP000305948">
    <property type="component" value="Unassembled WGS sequence"/>
</dbReference>
<sequence length="650" mass="69018">MASPIRVAVLTISDTASADTTADKSGPTIREILTSQGFQCGHHDIVPDDERKIKSAVLGWVAKGEVDWIVTTGGTGFGVRDRTPEAITPLLDRHAPGLVHLMISGSLAHTAMAALARPVAGTIGNTLVVTLPGSVKAVKENLEALLHKGLVGHVIELIGGGSGRGVHSQLAKEGTTAFSGEGGHAHGHHLHHHHHDHGHQAPVPRSVLSHDPSLPASARHRESPFPIIPLSEALKLVMENIKPLGAFKTKVTPALKGHVLAEDVYAPQDVPTTYTTSVDGYALRSIDPPGTYPVLTSTNHRVSDLLPERTIYRINTGAPLPVGADTVIMVEDTRLASTVDDESKEEKEVETLAQVPKGENVRAPGSDVEKGEKVLSRGAVIRAGGGEVGTLAFVGRKEVEVYKKPRVAILSTGNEILDIQSQAQGPEQEWGGIWDTNRPSLHATLEGMGYEIVDLGIVRDDIDAHKSAIARGLADADILLSTGGTSMGPSDLLKPIIERDFNGTIHFGRVAVKPGKPTTFATVNEKPVFALPGNPASALVCFNVFVVPALRRMGGWEAARCQLPRVKVQIQSPMRLDPRPEYHRVVLRSSLTSDGPTVLKAYSTGGQRSSRMSSLSGANGLVALPGGQGELKQGACVDAVIIGEIERDEE</sequence>
<dbReference type="CDD" id="cd00887">
    <property type="entry name" value="MoeA"/>
    <property type="match status" value="1"/>
</dbReference>
<keyword evidence="9" id="KW-1185">Reference proteome</keyword>
<keyword evidence="4 5" id="KW-0501">Molybdenum cofactor biosynthesis</keyword>
<feature type="compositionally biased region" description="Basic residues" evidence="6">
    <location>
        <begin position="185"/>
        <end position="197"/>
    </location>
</feature>
<dbReference type="InterPro" id="IPR036425">
    <property type="entry name" value="MoaB/Mog-like_dom_sf"/>
</dbReference>
<comment type="cofactor">
    <cofactor evidence="5">
        <name>Mg(2+)</name>
        <dbReference type="ChEBI" id="CHEBI:18420"/>
    </cofactor>
</comment>
<dbReference type="InterPro" id="IPR036135">
    <property type="entry name" value="MoeA_linker/N_sf"/>
</dbReference>
<keyword evidence="5" id="KW-0479">Metal-binding</keyword>
<dbReference type="Pfam" id="PF03453">
    <property type="entry name" value="MoeA_N"/>
    <property type="match status" value="1"/>
</dbReference>
<comment type="similarity">
    <text evidence="2">In the N-terminal section; belongs to the MoaB/Mog family.</text>
</comment>
<protein>
    <submittedName>
        <fullName evidence="8">Molybdenum cofactor biosynthesis protein</fullName>
    </submittedName>
</protein>
<comment type="pathway">
    <text evidence="1 5">Cofactor biosynthesis; molybdopterin biosynthesis.</text>
</comment>
<evidence type="ECO:0000256" key="3">
    <source>
        <dbReference type="ARBA" id="ARBA00008339"/>
    </source>
</evidence>
<dbReference type="Gene3D" id="2.170.190.11">
    <property type="entry name" value="Molybdopterin biosynthesis moea protein, domain 3"/>
    <property type="match status" value="1"/>
</dbReference>
<dbReference type="AlphaFoldDB" id="A0A5C3NCL6"/>
<dbReference type="InterPro" id="IPR038987">
    <property type="entry name" value="MoeA-like"/>
</dbReference>
<gene>
    <name evidence="8" type="ORF">OE88DRAFT_1731130</name>
</gene>
<keyword evidence="5" id="KW-0808">Transferase</keyword>
<evidence type="ECO:0000256" key="6">
    <source>
        <dbReference type="SAM" id="MobiDB-lite"/>
    </source>
</evidence>
<evidence type="ECO:0000256" key="5">
    <source>
        <dbReference type="RuleBase" id="RU365090"/>
    </source>
</evidence>
<reference evidence="8 9" key="1">
    <citation type="journal article" date="2019" name="Nat. Ecol. Evol.">
        <title>Megaphylogeny resolves global patterns of mushroom evolution.</title>
        <authorList>
            <person name="Varga T."/>
            <person name="Krizsan K."/>
            <person name="Foldi C."/>
            <person name="Dima B."/>
            <person name="Sanchez-Garcia M."/>
            <person name="Sanchez-Ramirez S."/>
            <person name="Szollosi G.J."/>
            <person name="Szarkandi J.G."/>
            <person name="Papp V."/>
            <person name="Albert L."/>
            <person name="Andreopoulos W."/>
            <person name="Angelini C."/>
            <person name="Antonin V."/>
            <person name="Barry K.W."/>
            <person name="Bougher N.L."/>
            <person name="Buchanan P."/>
            <person name="Buyck B."/>
            <person name="Bense V."/>
            <person name="Catcheside P."/>
            <person name="Chovatia M."/>
            <person name="Cooper J."/>
            <person name="Damon W."/>
            <person name="Desjardin D."/>
            <person name="Finy P."/>
            <person name="Geml J."/>
            <person name="Haridas S."/>
            <person name="Hughes K."/>
            <person name="Justo A."/>
            <person name="Karasinski D."/>
            <person name="Kautmanova I."/>
            <person name="Kiss B."/>
            <person name="Kocsube S."/>
            <person name="Kotiranta H."/>
            <person name="LaButti K.M."/>
            <person name="Lechner B.E."/>
            <person name="Liimatainen K."/>
            <person name="Lipzen A."/>
            <person name="Lukacs Z."/>
            <person name="Mihaltcheva S."/>
            <person name="Morgado L.N."/>
            <person name="Niskanen T."/>
            <person name="Noordeloos M.E."/>
            <person name="Ohm R.A."/>
            <person name="Ortiz-Santana B."/>
            <person name="Ovrebo C."/>
            <person name="Racz N."/>
            <person name="Riley R."/>
            <person name="Savchenko A."/>
            <person name="Shiryaev A."/>
            <person name="Soop K."/>
            <person name="Spirin V."/>
            <person name="Szebenyi C."/>
            <person name="Tomsovsky M."/>
            <person name="Tulloss R.E."/>
            <person name="Uehling J."/>
            <person name="Grigoriev I.V."/>
            <person name="Vagvolgyi C."/>
            <person name="Papp T."/>
            <person name="Martin F.M."/>
            <person name="Miettinen O."/>
            <person name="Hibbett D.S."/>
            <person name="Nagy L.G."/>
        </authorList>
    </citation>
    <scope>NUCLEOTIDE SEQUENCE [LARGE SCALE GENOMIC DNA]</scope>
    <source>
        <strain evidence="8 9">OMC1185</strain>
    </source>
</reference>
<dbReference type="GO" id="GO:0005524">
    <property type="term" value="F:ATP binding"/>
    <property type="evidence" value="ECO:0007669"/>
    <property type="project" value="UniProtKB-UniRule"/>
</dbReference>
<dbReference type="FunFam" id="3.40.980.10:FF:000001">
    <property type="entry name" value="Molybdopterin molybdenumtransferase"/>
    <property type="match status" value="1"/>
</dbReference>
<dbReference type="GO" id="GO:0006777">
    <property type="term" value="P:Mo-molybdopterin cofactor biosynthetic process"/>
    <property type="evidence" value="ECO:0007669"/>
    <property type="project" value="UniProtKB-UniRule"/>
</dbReference>
<evidence type="ECO:0000256" key="4">
    <source>
        <dbReference type="ARBA" id="ARBA00023150"/>
    </source>
</evidence>
<dbReference type="EMBL" id="ML213504">
    <property type="protein sequence ID" value="TFK55434.1"/>
    <property type="molecule type" value="Genomic_DNA"/>
</dbReference>
<comment type="catalytic activity">
    <reaction evidence="5">
        <text>molybdopterin + ATP + H(+) = adenylyl-molybdopterin + diphosphate</text>
        <dbReference type="Rhea" id="RHEA:31331"/>
        <dbReference type="ChEBI" id="CHEBI:15378"/>
        <dbReference type="ChEBI" id="CHEBI:30616"/>
        <dbReference type="ChEBI" id="CHEBI:33019"/>
        <dbReference type="ChEBI" id="CHEBI:58698"/>
        <dbReference type="ChEBI" id="CHEBI:62727"/>
    </reaction>
</comment>
<dbReference type="InterPro" id="IPR005110">
    <property type="entry name" value="MoeA_linker/N"/>
</dbReference>
<keyword evidence="5" id="KW-0500">Molybdenum</keyword>
<dbReference type="Pfam" id="PF03454">
    <property type="entry name" value="MoeA_C"/>
    <property type="match status" value="1"/>
</dbReference>
<comment type="similarity">
    <text evidence="5">Belongs to the MoeA family.</text>
</comment>
<dbReference type="GO" id="GO:0061599">
    <property type="term" value="F:molybdopterin molybdotransferase activity"/>
    <property type="evidence" value="ECO:0007669"/>
    <property type="project" value="UniProtKB-UniRule"/>
</dbReference>
<evidence type="ECO:0000256" key="1">
    <source>
        <dbReference type="ARBA" id="ARBA00005046"/>
    </source>
</evidence>
<keyword evidence="5" id="KW-0460">Magnesium</keyword>
<dbReference type="OrthoDB" id="4349954at2759"/>
<evidence type="ECO:0000313" key="8">
    <source>
        <dbReference type="EMBL" id="TFK55434.1"/>
    </source>
</evidence>
<dbReference type="Gene3D" id="2.40.340.10">
    <property type="entry name" value="MoeA, C-terminal, domain IV"/>
    <property type="match status" value="1"/>
</dbReference>
<dbReference type="SMART" id="SM00852">
    <property type="entry name" value="MoCF_biosynth"/>
    <property type="match status" value="2"/>
</dbReference>
<dbReference type="PROSITE" id="PS01079">
    <property type="entry name" value="MOCF_BIOSYNTHESIS_2"/>
    <property type="match status" value="1"/>
</dbReference>
<dbReference type="STRING" id="5364.A0A5C3NCL6"/>